<evidence type="ECO:0000256" key="9">
    <source>
        <dbReference type="ARBA" id="ARBA00022764"/>
    </source>
</evidence>
<evidence type="ECO:0000256" key="12">
    <source>
        <dbReference type="ARBA" id="ARBA00023251"/>
    </source>
</evidence>
<accession>A0A6L9EH79</accession>
<dbReference type="GO" id="GO:0046677">
    <property type="term" value="P:response to antibiotic"/>
    <property type="evidence" value="ECO:0007669"/>
    <property type="project" value="UniProtKB-KW"/>
</dbReference>
<keyword evidence="10" id="KW-0378">Hydrolase</keyword>
<comment type="subcellular location">
    <subcellularLocation>
        <location evidence="3">Periplasm</location>
    </subcellularLocation>
</comment>
<keyword evidence="9" id="KW-0574">Periplasm</keyword>
<feature type="domain" description="Metallo-beta-lactamase" evidence="13">
    <location>
        <begin position="81"/>
        <end position="250"/>
    </location>
</feature>
<evidence type="ECO:0000256" key="2">
    <source>
        <dbReference type="ARBA" id="ARBA00001947"/>
    </source>
</evidence>
<evidence type="ECO:0000256" key="8">
    <source>
        <dbReference type="ARBA" id="ARBA00022729"/>
    </source>
</evidence>
<evidence type="ECO:0000256" key="1">
    <source>
        <dbReference type="ARBA" id="ARBA00001526"/>
    </source>
</evidence>
<reference evidence="14 15" key="1">
    <citation type="submission" date="2020-01" db="EMBL/GenBank/DDBJ databases">
        <title>Bacteria diversity of Porities sp.</title>
        <authorList>
            <person name="Wang G."/>
        </authorList>
    </citation>
    <scope>NUCLEOTIDE SEQUENCE [LARGE SCALE GENOMIC DNA]</scope>
    <source>
        <strain evidence="14 15">R33</strain>
    </source>
</reference>
<dbReference type="InterPro" id="IPR001018">
    <property type="entry name" value="Beta-lactamase_class-B_CS"/>
</dbReference>
<evidence type="ECO:0000256" key="5">
    <source>
        <dbReference type="ARBA" id="ARBA00011245"/>
    </source>
</evidence>
<evidence type="ECO:0000313" key="15">
    <source>
        <dbReference type="Proteomes" id="UP000475249"/>
    </source>
</evidence>
<dbReference type="PANTHER" id="PTHR42951">
    <property type="entry name" value="METALLO-BETA-LACTAMASE DOMAIN-CONTAINING"/>
    <property type="match status" value="1"/>
</dbReference>
<dbReference type="InterPro" id="IPR001279">
    <property type="entry name" value="Metallo-B-lactamas"/>
</dbReference>
<dbReference type="Pfam" id="PF00753">
    <property type="entry name" value="Lactamase_B"/>
    <property type="match status" value="1"/>
</dbReference>
<dbReference type="PANTHER" id="PTHR42951:SF4">
    <property type="entry name" value="ACYL-COENZYME A THIOESTERASE MBLAC2"/>
    <property type="match status" value="1"/>
</dbReference>
<proteinExistence type="inferred from homology"/>
<evidence type="ECO:0000256" key="3">
    <source>
        <dbReference type="ARBA" id="ARBA00004418"/>
    </source>
</evidence>
<keyword evidence="12" id="KW-0046">Antibiotic resistance</keyword>
<dbReference type="InterPro" id="IPR050855">
    <property type="entry name" value="NDM-1-like"/>
</dbReference>
<name>A0A6L9EH79_9FLAO</name>
<dbReference type="GO" id="GO:0008270">
    <property type="term" value="F:zinc ion binding"/>
    <property type="evidence" value="ECO:0007669"/>
    <property type="project" value="InterPro"/>
</dbReference>
<evidence type="ECO:0000259" key="13">
    <source>
        <dbReference type="SMART" id="SM00849"/>
    </source>
</evidence>
<dbReference type="Proteomes" id="UP000475249">
    <property type="component" value="Unassembled WGS sequence"/>
</dbReference>
<dbReference type="NCBIfam" id="NF033088">
    <property type="entry name" value="bla_subclass_B1"/>
    <property type="match status" value="1"/>
</dbReference>
<dbReference type="AlphaFoldDB" id="A0A6L9EH79"/>
<organism evidence="14 15">
    <name type="scientific">Poritiphilus flavus</name>
    <dbReference type="NCBI Taxonomy" id="2697053"/>
    <lineage>
        <taxon>Bacteria</taxon>
        <taxon>Pseudomonadati</taxon>
        <taxon>Bacteroidota</taxon>
        <taxon>Flavobacteriia</taxon>
        <taxon>Flavobacteriales</taxon>
        <taxon>Flavobacteriaceae</taxon>
        <taxon>Poritiphilus</taxon>
    </lineage>
</organism>
<keyword evidence="11" id="KW-0862">Zinc</keyword>
<dbReference type="PROSITE" id="PS00744">
    <property type="entry name" value="BETA_LACTAMASE_B_2"/>
    <property type="match status" value="1"/>
</dbReference>
<evidence type="ECO:0000256" key="6">
    <source>
        <dbReference type="ARBA" id="ARBA00012865"/>
    </source>
</evidence>
<comment type="cofactor">
    <cofactor evidence="2">
        <name>Zn(2+)</name>
        <dbReference type="ChEBI" id="CHEBI:29105"/>
    </cofactor>
</comment>
<comment type="subunit">
    <text evidence="5">Monomer.</text>
</comment>
<protein>
    <recommendedName>
        <fullName evidence="6">beta-lactamase</fullName>
        <ecNumber evidence="6">3.5.2.6</ecNumber>
    </recommendedName>
</protein>
<keyword evidence="15" id="KW-1185">Reference proteome</keyword>
<dbReference type="GO" id="GO:0042597">
    <property type="term" value="C:periplasmic space"/>
    <property type="evidence" value="ECO:0007669"/>
    <property type="project" value="UniProtKB-SubCell"/>
</dbReference>
<evidence type="ECO:0000256" key="7">
    <source>
        <dbReference type="ARBA" id="ARBA00022723"/>
    </source>
</evidence>
<dbReference type="EMBL" id="WXYO01000008">
    <property type="protein sequence ID" value="NAS14013.1"/>
    <property type="molecule type" value="Genomic_DNA"/>
</dbReference>
<evidence type="ECO:0000256" key="10">
    <source>
        <dbReference type="ARBA" id="ARBA00022801"/>
    </source>
</evidence>
<evidence type="ECO:0000256" key="4">
    <source>
        <dbReference type="ARBA" id="ARBA00005250"/>
    </source>
</evidence>
<keyword evidence="8" id="KW-0732">Signal</keyword>
<dbReference type="RefSeq" id="WP_161437043.1">
    <property type="nucleotide sequence ID" value="NZ_WXYO01000008.1"/>
</dbReference>
<dbReference type="GO" id="GO:0008800">
    <property type="term" value="F:beta-lactamase activity"/>
    <property type="evidence" value="ECO:0007669"/>
    <property type="project" value="UniProtKB-EC"/>
</dbReference>
<dbReference type="GO" id="GO:0017001">
    <property type="term" value="P:antibiotic catabolic process"/>
    <property type="evidence" value="ECO:0007669"/>
    <property type="project" value="InterPro"/>
</dbReference>
<sequence length="269" mass="29560">MIFVFHINCIPVSLYPRRKLIHCIQKAICPIVCCLLLILSACKSANVGEAYNLEQIKIVPLSSKSFIHISYLYAPGYGKVACNGLVYVNDRKAVVMDTPPNIPSTQELIRWITKDLGAEISAVVINHFHNDCLGGLKAFHELDVPSYANEATIKLAAEGSEVVPIHGFSGTLELQVGDKTIINVHPGEAHSKDNIVSYIPEEKLLFGGCMVKSLNAQKGNLADANTEQWSRTIEAIKRKFPEIEIVVPGHGKAGGTELLDYTYQLFSLD</sequence>
<gene>
    <name evidence="14" type="primary">bla</name>
    <name evidence="14" type="ORF">GTQ38_18520</name>
</gene>
<dbReference type="SUPFAM" id="SSF56281">
    <property type="entry name" value="Metallo-hydrolase/oxidoreductase"/>
    <property type="match status" value="1"/>
</dbReference>
<dbReference type="EC" id="3.5.2.6" evidence="6"/>
<comment type="caution">
    <text evidence="14">The sequence shown here is derived from an EMBL/GenBank/DDBJ whole genome shotgun (WGS) entry which is preliminary data.</text>
</comment>
<keyword evidence="7" id="KW-0479">Metal-binding</keyword>
<dbReference type="SMART" id="SM00849">
    <property type="entry name" value="Lactamase_B"/>
    <property type="match status" value="1"/>
</dbReference>
<comment type="catalytic activity">
    <reaction evidence="1">
        <text>a beta-lactam + H2O = a substituted beta-amino acid</text>
        <dbReference type="Rhea" id="RHEA:20401"/>
        <dbReference type="ChEBI" id="CHEBI:15377"/>
        <dbReference type="ChEBI" id="CHEBI:35627"/>
        <dbReference type="ChEBI" id="CHEBI:140347"/>
        <dbReference type="EC" id="3.5.2.6"/>
    </reaction>
</comment>
<evidence type="ECO:0000256" key="11">
    <source>
        <dbReference type="ARBA" id="ARBA00022833"/>
    </source>
</evidence>
<comment type="similarity">
    <text evidence="4">Belongs to the metallo-beta-lactamase superfamily. Class-B beta-lactamase family.</text>
</comment>
<evidence type="ECO:0000313" key="14">
    <source>
        <dbReference type="EMBL" id="NAS14013.1"/>
    </source>
</evidence>
<dbReference type="InterPro" id="IPR036866">
    <property type="entry name" value="RibonucZ/Hydroxyglut_hydro"/>
</dbReference>
<dbReference type="Gene3D" id="3.60.15.10">
    <property type="entry name" value="Ribonuclease Z/Hydroxyacylglutathione hydrolase-like"/>
    <property type="match status" value="1"/>
</dbReference>
<dbReference type="InterPro" id="IPR058199">
    <property type="entry name" value="BlaB//VIM/IMP-1"/>
</dbReference>